<reference evidence="3" key="1">
    <citation type="submission" date="2023-12" db="EMBL/GenBank/DDBJ databases">
        <title>Genome assembly of Anisodus tanguticus.</title>
        <authorList>
            <person name="Wang Y.-J."/>
        </authorList>
    </citation>
    <scope>NUCLEOTIDE SEQUENCE</scope>
    <source>
        <strain evidence="3">KB-2021</strain>
        <tissue evidence="3">Leaf</tissue>
    </source>
</reference>
<feature type="compositionally biased region" description="Polar residues" evidence="1">
    <location>
        <begin position="61"/>
        <end position="72"/>
    </location>
</feature>
<dbReference type="EMBL" id="JAVYJV010000024">
    <property type="protein sequence ID" value="KAK4337891.1"/>
    <property type="molecule type" value="Genomic_DNA"/>
</dbReference>
<feature type="signal peptide" evidence="2">
    <location>
        <begin position="1"/>
        <end position="23"/>
    </location>
</feature>
<protein>
    <recommendedName>
        <fullName evidence="5">Secreted protein</fullName>
    </recommendedName>
</protein>
<evidence type="ECO:0000313" key="4">
    <source>
        <dbReference type="Proteomes" id="UP001291623"/>
    </source>
</evidence>
<feature type="region of interest" description="Disordered" evidence="1">
    <location>
        <begin position="61"/>
        <end position="81"/>
    </location>
</feature>
<keyword evidence="4" id="KW-1185">Reference proteome</keyword>
<accession>A0AAE1QRB7</accession>
<organism evidence="3 4">
    <name type="scientific">Anisodus tanguticus</name>
    <dbReference type="NCBI Taxonomy" id="243964"/>
    <lineage>
        <taxon>Eukaryota</taxon>
        <taxon>Viridiplantae</taxon>
        <taxon>Streptophyta</taxon>
        <taxon>Embryophyta</taxon>
        <taxon>Tracheophyta</taxon>
        <taxon>Spermatophyta</taxon>
        <taxon>Magnoliopsida</taxon>
        <taxon>eudicotyledons</taxon>
        <taxon>Gunneridae</taxon>
        <taxon>Pentapetalae</taxon>
        <taxon>asterids</taxon>
        <taxon>lamiids</taxon>
        <taxon>Solanales</taxon>
        <taxon>Solanaceae</taxon>
        <taxon>Solanoideae</taxon>
        <taxon>Hyoscyameae</taxon>
        <taxon>Anisodus</taxon>
    </lineage>
</organism>
<comment type="caution">
    <text evidence="3">The sequence shown here is derived from an EMBL/GenBank/DDBJ whole genome shotgun (WGS) entry which is preliminary data.</text>
</comment>
<sequence>MKNTYFMFVFLYLIGAQYNAVHGRLLTQVSAAAAGARANPTVNGMAPLDVSSYGRRRRSTRNVSYFTRTNPGPSERGPGHR</sequence>
<evidence type="ECO:0008006" key="5">
    <source>
        <dbReference type="Google" id="ProtNLM"/>
    </source>
</evidence>
<gene>
    <name evidence="3" type="ORF">RND71_042378</name>
</gene>
<feature type="chain" id="PRO_5042295087" description="Secreted protein" evidence="2">
    <location>
        <begin position="24"/>
        <end position="81"/>
    </location>
</feature>
<evidence type="ECO:0000256" key="1">
    <source>
        <dbReference type="SAM" id="MobiDB-lite"/>
    </source>
</evidence>
<dbReference type="AlphaFoldDB" id="A0AAE1QRB7"/>
<keyword evidence="2" id="KW-0732">Signal</keyword>
<proteinExistence type="predicted"/>
<evidence type="ECO:0000313" key="3">
    <source>
        <dbReference type="EMBL" id="KAK4337891.1"/>
    </source>
</evidence>
<name>A0AAE1QRB7_9SOLA</name>
<evidence type="ECO:0000256" key="2">
    <source>
        <dbReference type="SAM" id="SignalP"/>
    </source>
</evidence>
<dbReference type="Proteomes" id="UP001291623">
    <property type="component" value="Unassembled WGS sequence"/>
</dbReference>